<evidence type="ECO:0000313" key="8">
    <source>
        <dbReference type="Proteomes" id="UP001497525"/>
    </source>
</evidence>
<evidence type="ECO:0000256" key="2">
    <source>
        <dbReference type="ARBA" id="ARBA00022763"/>
    </source>
</evidence>
<proteinExistence type="predicted"/>
<accession>A0AAV2TMU6</accession>
<dbReference type="Proteomes" id="UP001497525">
    <property type="component" value="Unassembled WGS sequence"/>
</dbReference>
<evidence type="ECO:0000259" key="6">
    <source>
        <dbReference type="Pfam" id="PF08573"/>
    </source>
</evidence>
<feature type="compositionally biased region" description="Low complexity" evidence="5">
    <location>
        <begin position="456"/>
        <end position="474"/>
    </location>
</feature>
<evidence type="ECO:0000256" key="5">
    <source>
        <dbReference type="SAM" id="MobiDB-lite"/>
    </source>
</evidence>
<evidence type="ECO:0000313" key="7">
    <source>
        <dbReference type="EMBL" id="CAL5138747.1"/>
    </source>
</evidence>
<feature type="compositionally biased region" description="Polar residues" evidence="5">
    <location>
        <begin position="444"/>
        <end position="454"/>
    </location>
</feature>
<dbReference type="InterPro" id="IPR013882">
    <property type="entry name" value="Ctp1_C"/>
</dbReference>
<feature type="region of interest" description="Disordered" evidence="5">
    <location>
        <begin position="197"/>
        <end position="251"/>
    </location>
</feature>
<dbReference type="EMBL" id="CAXLJL010000523">
    <property type="protein sequence ID" value="CAL5138747.1"/>
    <property type="molecule type" value="Genomic_DNA"/>
</dbReference>
<dbReference type="AlphaFoldDB" id="A0AAV2TMU6"/>
<feature type="compositionally biased region" description="Basic residues" evidence="5">
    <location>
        <begin position="330"/>
        <end position="348"/>
    </location>
</feature>
<keyword evidence="4" id="KW-0175">Coiled coil</keyword>
<keyword evidence="3" id="KW-0539">Nucleus</keyword>
<feature type="compositionally biased region" description="Polar residues" evidence="5">
    <location>
        <begin position="395"/>
        <end position="408"/>
    </location>
</feature>
<reference evidence="7" key="1">
    <citation type="submission" date="2024-06" db="EMBL/GenBank/DDBJ databases">
        <authorList>
            <person name="Liu X."/>
            <person name="Lenzi L."/>
            <person name="Haldenby T S."/>
            <person name="Uol C."/>
        </authorList>
    </citation>
    <scope>NUCLEOTIDE SEQUENCE</scope>
</reference>
<evidence type="ECO:0000256" key="3">
    <source>
        <dbReference type="ARBA" id="ARBA00023242"/>
    </source>
</evidence>
<dbReference type="GO" id="GO:0006281">
    <property type="term" value="P:DNA repair"/>
    <property type="evidence" value="ECO:0007669"/>
    <property type="project" value="InterPro"/>
</dbReference>
<dbReference type="GO" id="GO:0005634">
    <property type="term" value="C:nucleus"/>
    <property type="evidence" value="ECO:0007669"/>
    <property type="project" value="UniProtKB-SubCell"/>
</dbReference>
<name>A0AAV2TMU6_CALDB</name>
<feature type="region of interest" description="Disordered" evidence="5">
    <location>
        <begin position="330"/>
        <end position="483"/>
    </location>
</feature>
<feature type="domain" description="DNA endonuclease activator Ctp1 C-terminal" evidence="6">
    <location>
        <begin position="569"/>
        <end position="595"/>
    </location>
</feature>
<protein>
    <recommendedName>
        <fullName evidence="6">DNA endonuclease activator Ctp1 C-terminal domain-containing protein</fullName>
    </recommendedName>
</protein>
<feature type="coiled-coil region" evidence="4">
    <location>
        <begin position="37"/>
        <end position="71"/>
    </location>
</feature>
<feature type="region of interest" description="Disordered" evidence="5">
    <location>
        <begin position="598"/>
        <end position="645"/>
    </location>
</feature>
<evidence type="ECO:0000256" key="4">
    <source>
        <dbReference type="SAM" id="Coils"/>
    </source>
</evidence>
<comment type="caution">
    <text evidence="7">The sequence shown here is derived from an EMBL/GenBank/DDBJ whole genome shotgun (WGS) entry which is preliminary data.</text>
</comment>
<comment type="subcellular location">
    <subcellularLocation>
        <location evidence="1">Nucleus</location>
    </subcellularLocation>
</comment>
<sequence>MDAMEKSHELESSVLSALFNARQMLWTQFSSVISDVKQQFECSNKKSNQEVNRLLNENQSLKETLNQYCEILEGKEMEIHGLRRQVQSFLTGVPLCTSCSRRVELSRLDGIAKTRHLPANAVRVDARKRLRVNTSLSSTQDESTVQDAQVDNRIRRTDRENRPSQKRLCSRAASVGHSGALPAVLVPDTEAIDDQAGVSQELREEESQDLDSSLEAGNGEKMKIVPSNQPAGTPEDSRMAVSKLSPPTQSYDASQAIRNAVNHLDLENYENTFLESTSQFTQRDELSTGLLMNLRCTSKAVVRRTVLHQPPSRSQHMVNSLLARRYHIGSSSHRHHHRQHKPTCRHFTHQGPKAADHKKSTKECNNADDTGADLSLPSGFLESERTEVMDPRNCAPSSKNNIPDSNVSLDPPTETDACLPSVGGSPTYDRNVFKRPRNPVRHSQLAQVATTCSNEPLATSTQSPASTTAAHSPMPDSPHPSARTVQNRQIAGIIPNLESPANEGLLGPRVMLQKVPSLTAGDSPDVKCTGPTERRKSARRQLVGYSCPSCKEYYDGMGLTSPEVASRLQLCSRHRARHGAPPSTPKGFWNIDISDSENRLEDPGELNAEGGKLSRNFRRRRPLNFPEHVQSPLHQRDNQNTGMST</sequence>
<gene>
    <name evidence="7" type="ORF">CDAUBV1_LOCUS13556</name>
</gene>
<evidence type="ECO:0000256" key="1">
    <source>
        <dbReference type="ARBA" id="ARBA00004123"/>
    </source>
</evidence>
<keyword evidence="2" id="KW-0227">DNA damage</keyword>
<dbReference type="Pfam" id="PF08573">
    <property type="entry name" value="SAE2"/>
    <property type="match status" value="1"/>
</dbReference>
<organism evidence="7 8">
    <name type="scientific">Calicophoron daubneyi</name>
    <name type="common">Rumen fluke</name>
    <name type="synonym">Paramphistomum daubneyi</name>
    <dbReference type="NCBI Taxonomy" id="300641"/>
    <lineage>
        <taxon>Eukaryota</taxon>
        <taxon>Metazoa</taxon>
        <taxon>Spiralia</taxon>
        <taxon>Lophotrochozoa</taxon>
        <taxon>Platyhelminthes</taxon>
        <taxon>Trematoda</taxon>
        <taxon>Digenea</taxon>
        <taxon>Plagiorchiida</taxon>
        <taxon>Pronocephalata</taxon>
        <taxon>Paramphistomoidea</taxon>
        <taxon>Paramphistomidae</taxon>
        <taxon>Calicophoron</taxon>
    </lineage>
</organism>